<name>A0AAE1H7S6_9NEOP</name>
<gene>
    <name evidence="1" type="ORF">KUF71_025597</name>
</gene>
<keyword evidence="2" id="KW-1185">Reference proteome</keyword>
<dbReference type="PANTHER" id="PTHR11012">
    <property type="entry name" value="PROTEIN KINASE-LIKE DOMAIN-CONTAINING"/>
    <property type="match status" value="1"/>
</dbReference>
<proteinExistence type="predicted"/>
<dbReference type="AlphaFoldDB" id="A0AAE1H7S6"/>
<organism evidence="1 2">
    <name type="scientific">Frankliniella fusca</name>
    <dbReference type="NCBI Taxonomy" id="407009"/>
    <lineage>
        <taxon>Eukaryota</taxon>
        <taxon>Metazoa</taxon>
        <taxon>Ecdysozoa</taxon>
        <taxon>Arthropoda</taxon>
        <taxon>Hexapoda</taxon>
        <taxon>Insecta</taxon>
        <taxon>Pterygota</taxon>
        <taxon>Neoptera</taxon>
        <taxon>Paraneoptera</taxon>
        <taxon>Thysanoptera</taxon>
        <taxon>Terebrantia</taxon>
        <taxon>Thripoidea</taxon>
        <taxon>Thripidae</taxon>
        <taxon>Frankliniella</taxon>
    </lineage>
</organism>
<dbReference type="InterPro" id="IPR004119">
    <property type="entry name" value="EcKL"/>
</dbReference>
<dbReference type="EMBL" id="JAHWGI010000518">
    <property type="protein sequence ID" value="KAK3916364.1"/>
    <property type="molecule type" value="Genomic_DNA"/>
</dbReference>
<comment type="caution">
    <text evidence="1">The sequence shown here is derived from an EMBL/GenBank/DDBJ whole genome shotgun (WGS) entry which is preliminary data.</text>
</comment>
<dbReference type="Pfam" id="PF02958">
    <property type="entry name" value="EcKL"/>
    <property type="match status" value="1"/>
</dbReference>
<evidence type="ECO:0000313" key="2">
    <source>
        <dbReference type="Proteomes" id="UP001219518"/>
    </source>
</evidence>
<dbReference type="PANTHER" id="PTHR11012:SF56">
    <property type="entry name" value="CHK KINASE-LIKE DOMAIN-CONTAINING PROTEIN-RELATED"/>
    <property type="match status" value="1"/>
</dbReference>
<evidence type="ECO:0000313" key="1">
    <source>
        <dbReference type="EMBL" id="KAK3916364.1"/>
    </source>
</evidence>
<protein>
    <submittedName>
        <fullName evidence="1">Transcription factor unc-3</fullName>
    </submittedName>
</protein>
<sequence>MTHSGPSPILSPARRYCSPAVDLSFFLFLNTTQSQRAAHWDDFFLSYYDGLTTALRRLLSGSSADPTLSPTMDMPSLAAIKADFARHALYGFVICAFFLPQMQGDPKDGPKYEDYARCGEIADPFEAGRAMASLYSYLGEAGENTGADLLLEFVDRGLVGL</sequence>
<reference evidence="1" key="2">
    <citation type="journal article" date="2023" name="BMC Genomics">
        <title>Pest status, molecular evolution, and epigenetic factors derived from the genome assembly of Frankliniella fusca, a thysanopteran phytovirus vector.</title>
        <authorList>
            <person name="Catto M.A."/>
            <person name="Labadie P.E."/>
            <person name="Jacobson A.L."/>
            <person name="Kennedy G.G."/>
            <person name="Srinivasan R."/>
            <person name="Hunt B.G."/>
        </authorList>
    </citation>
    <scope>NUCLEOTIDE SEQUENCE</scope>
    <source>
        <strain evidence="1">PL_HMW_Pooled</strain>
    </source>
</reference>
<dbReference type="Proteomes" id="UP001219518">
    <property type="component" value="Unassembled WGS sequence"/>
</dbReference>
<accession>A0AAE1H7S6</accession>
<reference evidence="1" key="1">
    <citation type="submission" date="2021-07" db="EMBL/GenBank/DDBJ databases">
        <authorList>
            <person name="Catto M.A."/>
            <person name="Jacobson A."/>
            <person name="Kennedy G."/>
            <person name="Labadie P."/>
            <person name="Hunt B.G."/>
            <person name="Srinivasan R."/>
        </authorList>
    </citation>
    <scope>NUCLEOTIDE SEQUENCE</scope>
    <source>
        <strain evidence="1">PL_HMW_Pooled</strain>
        <tissue evidence="1">Head</tissue>
    </source>
</reference>